<dbReference type="RefSeq" id="WP_162218264.1">
    <property type="nucleotide sequence ID" value="NZ_JAAEHK010000008.1"/>
</dbReference>
<feature type="region of interest" description="Disordered" evidence="1">
    <location>
        <begin position="158"/>
        <end position="266"/>
    </location>
</feature>
<gene>
    <name evidence="2" type="ORF">GPL32_07610</name>
</gene>
<evidence type="ECO:0000256" key="1">
    <source>
        <dbReference type="SAM" id="MobiDB-lite"/>
    </source>
</evidence>
<dbReference type="AlphaFoldDB" id="A0A7C9P0Y8"/>
<sequence>MNNISDQDFSNPPDAVFICNSPLHVYNALQAAHHWGLDTANCVLVFKIITDKIQLDATLETLVKWKEVVRIDPFPVPPRLKAKGNKKRYLQYKFFREWQRKLDFAKGVQFVFLCHNRQVDNRVIASYLNARELIWLEDGTLSYFLWQEERVFTPEVRARRSKSAATKNAAAAKKMTAAKAAKKSVTSTPVTAEKPTSKTSASKSSSAKKGINKNSSSKAMSRKSPNAKKVGVRKGAGVRSISEKPNNVTASSRSSKKPLNKNVNKK</sequence>
<comment type="caution">
    <text evidence="2">The sequence shown here is derived from an EMBL/GenBank/DDBJ whole genome shotgun (WGS) entry which is preliminary data.</text>
</comment>
<protein>
    <submittedName>
        <fullName evidence="2">Uncharacterized protein</fullName>
    </submittedName>
</protein>
<proteinExistence type="predicted"/>
<dbReference type="Proteomes" id="UP000480312">
    <property type="component" value="Unassembled WGS sequence"/>
</dbReference>
<evidence type="ECO:0000313" key="3">
    <source>
        <dbReference type="Proteomes" id="UP000480312"/>
    </source>
</evidence>
<evidence type="ECO:0000313" key="2">
    <source>
        <dbReference type="EMBL" id="NDL70373.1"/>
    </source>
</evidence>
<organism evidence="2 3">
    <name type="scientific">Vreelandella alkaliphila</name>
    <dbReference type="NCBI Taxonomy" id="272774"/>
    <lineage>
        <taxon>Bacteria</taxon>
        <taxon>Pseudomonadati</taxon>
        <taxon>Pseudomonadota</taxon>
        <taxon>Gammaproteobacteria</taxon>
        <taxon>Oceanospirillales</taxon>
        <taxon>Halomonadaceae</taxon>
        <taxon>Vreelandella</taxon>
    </lineage>
</organism>
<dbReference type="EMBL" id="JAAEHK010000008">
    <property type="protein sequence ID" value="NDL70373.1"/>
    <property type="molecule type" value="Genomic_DNA"/>
</dbReference>
<feature type="compositionally biased region" description="Low complexity" evidence="1">
    <location>
        <begin position="197"/>
        <end position="218"/>
    </location>
</feature>
<reference evidence="2 3" key="1">
    <citation type="submission" date="2020-01" db="EMBL/GenBank/DDBJ databases">
        <title>Whole genome sequencing of Halomonas alkaliphila strain LS44.</title>
        <authorList>
            <person name="Kumar S."/>
            <person name="Paul D."/>
            <person name="Shouche Y."/>
            <person name="Suryavanshi M.V."/>
        </authorList>
    </citation>
    <scope>NUCLEOTIDE SEQUENCE [LARGE SCALE GENOMIC DNA]</scope>
    <source>
        <strain evidence="2 3">LS44</strain>
    </source>
</reference>
<name>A0A7C9P0Y8_9GAMM</name>
<feature type="compositionally biased region" description="Basic residues" evidence="1">
    <location>
        <begin position="254"/>
        <end position="266"/>
    </location>
</feature>
<feature type="compositionally biased region" description="Low complexity" evidence="1">
    <location>
        <begin position="163"/>
        <end position="188"/>
    </location>
</feature>
<accession>A0A7C9P0Y8</accession>
<dbReference type="OrthoDB" id="6169416at2"/>
<feature type="compositionally biased region" description="Polar residues" evidence="1">
    <location>
        <begin position="243"/>
        <end position="253"/>
    </location>
</feature>